<evidence type="ECO:0000256" key="4">
    <source>
        <dbReference type="SAM" id="Coils"/>
    </source>
</evidence>
<feature type="coiled-coil region" evidence="4">
    <location>
        <begin position="4"/>
        <end position="52"/>
    </location>
</feature>
<proteinExistence type="inferred from homology"/>
<dbReference type="Gene3D" id="1.10.287.3240">
    <property type="match status" value="1"/>
</dbReference>
<protein>
    <submittedName>
        <fullName evidence="5">V-type ATPase, D subunit</fullName>
    </submittedName>
</protein>
<keyword evidence="3" id="KW-0406">Ion transport</keyword>
<dbReference type="NCBIfam" id="TIGR00309">
    <property type="entry name" value="V_ATPase_subD"/>
    <property type="match status" value="1"/>
</dbReference>
<evidence type="ECO:0000313" key="5">
    <source>
        <dbReference type="EMBL" id="ACV69113.1"/>
    </source>
</evidence>
<evidence type="ECO:0000256" key="2">
    <source>
        <dbReference type="ARBA" id="ARBA00022448"/>
    </source>
</evidence>
<keyword evidence="4" id="KW-0175">Coiled coil</keyword>
<reference evidence="5 6" key="2">
    <citation type="journal article" date="2010" name="Stand. Genomic Sci.">
        <title>Complete genome sequence of Desulfohalobium retbaense type strain (HR(100)).</title>
        <authorList>
            <person name="Spring S."/>
            <person name="Nolan M."/>
            <person name="Lapidus A."/>
            <person name="Glavina Del Rio T."/>
            <person name="Copeland A."/>
            <person name="Tice H."/>
            <person name="Cheng J.F."/>
            <person name="Lucas S."/>
            <person name="Land M."/>
            <person name="Chen F."/>
            <person name="Bruce D."/>
            <person name="Goodwin L."/>
            <person name="Pitluck S."/>
            <person name="Ivanova N."/>
            <person name="Mavromatis K."/>
            <person name="Mikhailova N."/>
            <person name="Pati A."/>
            <person name="Chen A."/>
            <person name="Palaniappan K."/>
            <person name="Hauser L."/>
            <person name="Chang Y.J."/>
            <person name="Jeffries C.D."/>
            <person name="Munk C."/>
            <person name="Kiss H."/>
            <person name="Chain P."/>
            <person name="Han C."/>
            <person name="Brettin T."/>
            <person name="Detter J.C."/>
            <person name="Schuler E."/>
            <person name="Goker M."/>
            <person name="Rohde M."/>
            <person name="Bristow J."/>
            <person name="Eisen J.A."/>
            <person name="Markowitz V."/>
            <person name="Hugenholtz P."/>
            <person name="Kyrpides N.C."/>
            <person name="Klenk H.P."/>
        </authorList>
    </citation>
    <scope>NUCLEOTIDE SEQUENCE [LARGE SCALE GENOMIC DNA]</scope>
    <source>
        <strain evidence="5 6">DSM 5692</strain>
    </source>
</reference>
<dbReference type="STRING" id="485915.Dret_1829"/>
<dbReference type="eggNOG" id="COG1394">
    <property type="taxonomic scope" value="Bacteria"/>
</dbReference>
<dbReference type="EMBL" id="CP001734">
    <property type="protein sequence ID" value="ACV69113.1"/>
    <property type="molecule type" value="Genomic_DNA"/>
</dbReference>
<dbReference type="Pfam" id="PF01813">
    <property type="entry name" value="ATP-synt_D"/>
    <property type="match status" value="1"/>
</dbReference>
<evidence type="ECO:0000256" key="3">
    <source>
        <dbReference type="ARBA" id="ARBA00023065"/>
    </source>
</evidence>
<keyword evidence="2" id="KW-0813">Transport</keyword>
<gene>
    <name evidence="5" type="ordered locus">Dret_1829</name>
</gene>
<dbReference type="PANTHER" id="PTHR11671">
    <property type="entry name" value="V-TYPE ATP SYNTHASE SUBUNIT D"/>
    <property type="match status" value="1"/>
</dbReference>
<accession>C8X3W6</accession>
<organism evidence="5 6">
    <name type="scientific">Desulfohalobium retbaense (strain ATCC 49708 / DSM 5692 / JCM 16813 / HR100)</name>
    <dbReference type="NCBI Taxonomy" id="485915"/>
    <lineage>
        <taxon>Bacteria</taxon>
        <taxon>Pseudomonadati</taxon>
        <taxon>Thermodesulfobacteriota</taxon>
        <taxon>Desulfovibrionia</taxon>
        <taxon>Desulfovibrionales</taxon>
        <taxon>Desulfohalobiaceae</taxon>
        <taxon>Desulfohalobium</taxon>
    </lineage>
</organism>
<sequence>MAKIKRTKGELKAQQEQLRRYQRFLPTLQLKKQQLQSAVQETQHKRRQVQQRSDQLWQNLEPWIGLFAENTDLARRLSVQQVQYTTQNVAGLDVPAIDSIELTTSWPDPHDSPPWLDAGLEVLEQAVRLRVELTVLQQREHLLTQELRKTTQRVNLFEKIKIPECQENIRVIRIALGDLQTAAVTRAKLAKAKMRQRDAAS</sequence>
<reference evidence="6" key="1">
    <citation type="submission" date="2009-09" db="EMBL/GenBank/DDBJ databases">
        <title>The complete chromosome of Desulfohalobium retbaense DSM 5692.</title>
        <authorList>
            <consortium name="US DOE Joint Genome Institute (JGI-PGF)"/>
            <person name="Lucas S."/>
            <person name="Copeland A."/>
            <person name="Lapidus A."/>
            <person name="Glavina del Rio T."/>
            <person name="Dalin E."/>
            <person name="Tice H."/>
            <person name="Bruce D."/>
            <person name="Goodwin L."/>
            <person name="Pitluck S."/>
            <person name="Kyrpides N."/>
            <person name="Mavromatis K."/>
            <person name="Ivanova N."/>
            <person name="Mikhailova N."/>
            <person name="Munk A.C."/>
            <person name="Brettin T."/>
            <person name="Detter J.C."/>
            <person name="Han C."/>
            <person name="Tapia R."/>
            <person name="Larimer F."/>
            <person name="Land M."/>
            <person name="Hauser L."/>
            <person name="Markowitz V."/>
            <person name="Cheng J.-F."/>
            <person name="Hugenholtz P."/>
            <person name="Woyke T."/>
            <person name="Wu D."/>
            <person name="Spring S."/>
            <person name="Klenk H.-P."/>
            <person name="Eisen J.A."/>
        </authorList>
    </citation>
    <scope>NUCLEOTIDE SEQUENCE [LARGE SCALE GENOMIC DNA]</scope>
    <source>
        <strain evidence="6">DSM 5692</strain>
    </source>
</reference>
<keyword evidence="6" id="KW-1185">Reference proteome</keyword>
<name>C8X3W6_DESRD</name>
<dbReference type="AlphaFoldDB" id="C8X3W6"/>
<dbReference type="Proteomes" id="UP000001052">
    <property type="component" value="Chromosome"/>
</dbReference>
<dbReference type="HOGENOM" id="CLU_113661_0_0_7"/>
<dbReference type="InterPro" id="IPR002699">
    <property type="entry name" value="V_ATPase_D"/>
</dbReference>
<evidence type="ECO:0000313" key="6">
    <source>
        <dbReference type="Proteomes" id="UP000001052"/>
    </source>
</evidence>
<evidence type="ECO:0000256" key="1">
    <source>
        <dbReference type="ARBA" id="ARBA00005850"/>
    </source>
</evidence>
<dbReference type="OrthoDB" id="5637912at2"/>
<dbReference type="RefSeq" id="WP_015752256.1">
    <property type="nucleotide sequence ID" value="NC_013223.1"/>
</dbReference>
<dbReference type="GO" id="GO:0046961">
    <property type="term" value="F:proton-transporting ATPase activity, rotational mechanism"/>
    <property type="evidence" value="ECO:0007669"/>
    <property type="project" value="InterPro"/>
</dbReference>
<comment type="similarity">
    <text evidence="1">Belongs to the V-ATPase D subunit family.</text>
</comment>
<dbReference type="KEGG" id="drt:Dret_1829"/>
<dbReference type="NCBIfam" id="NF002565">
    <property type="entry name" value="PRK02195.1"/>
    <property type="match status" value="1"/>
</dbReference>